<reference evidence="1 2" key="1">
    <citation type="journal article" date="2018" name="Sci. Rep.">
        <title>Comparative analysis of the Pocillopora damicornis genome highlights role of immune system in coral evolution.</title>
        <authorList>
            <person name="Cunning R."/>
            <person name="Bay R.A."/>
            <person name="Gillette P."/>
            <person name="Baker A.C."/>
            <person name="Traylor-Knowles N."/>
        </authorList>
    </citation>
    <scope>NUCLEOTIDE SEQUENCE [LARGE SCALE GENOMIC DNA]</scope>
    <source>
        <strain evidence="1">RSMAS</strain>
        <tissue evidence="1">Whole animal</tissue>
    </source>
</reference>
<dbReference type="Proteomes" id="UP000275408">
    <property type="component" value="Unassembled WGS sequence"/>
</dbReference>
<gene>
    <name evidence="1" type="ORF">pdam_00005480</name>
</gene>
<proteinExistence type="predicted"/>
<sequence>MKCSATFIVPVAFEIQLCSTPEAEAQLNYQPKSIPYSKGMSASRSLFAKLQHTSNSISTFYIEEKLLICGDMSPNSGPVRTRSNIRVLNHPEIEWTCSLCSLSNFSDPPSIRSFINSTNDLFAEDDAQMDIRQLRNDYRKQVYADKFAEIKEWLVSSPFDISFGARNQDRLLVRSQTPNSSSKAII</sequence>
<name>A0A3M6TAB7_POCDA</name>
<protein>
    <submittedName>
        <fullName evidence="1">Uncharacterized protein</fullName>
    </submittedName>
</protein>
<accession>A0A3M6TAB7</accession>
<dbReference type="AlphaFoldDB" id="A0A3M6TAB7"/>
<evidence type="ECO:0000313" key="1">
    <source>
        <dbReference type="EMBL" id="RMX38376.1"/>
    </source>
</evidence>
<dbReference type="EMBL" id="RCHS01004020">
    <property type="protein sequence ID" value="RMX38376.1"/>
    <property type="molecule type" value="Genomic_DNA"/>
</dbReference>
<evidence type="ECO:0000313" key="2">
    <source>
        <dbReference type="Proteomes" id="UP000275408"/>
    </source>
</evidence>
<comment type="caution">
    <text evidence="1">The sequence shown here is derived from an EMBL/GenBank/DDBJ whole genome shotgun (WGS) entry which is preliminary data.</text>
</comment>
<keyword evidence="2" id="KW-1185">Reference proteome</keyword>
<organism evidence="1 2">
    <name type="scientific">Pocillopora damicornis</name>
    <name type="common">Cauliflower coral</name>
    <name type="synonym">Millepora damicornis</name>
    <dbReference type="NCBI Taxonomy" id="46731"/>
    <lineage>
        <taxon>Eukaryota</taxon>
        <taxon>Metazoa</taxon>
        <taxon>Cnidaria</taxon>
        <taxon>Anthozoa</taxon>
        <taxon>Hexacorallia</taxon>
        <taxon>Scleractinia</taxon>
        <taxon>Astrocoeniina</taxon>
        <taxon>Pocilloporidae</taxon>
        <taxon>Pocillopora</taxon>
    </lineage>
</organism>